<comment type="caution">
    <text evidence="2">The sequence shown here is derived from an EMBL/GenBank/DDBJ whole genome shotgun (WGS) entry which is preliminary data.</text>
</comment>
<proteinExistence type="predicted"/>
<feature type="domain" description="Chorismatase FkbO/Hyg5-like N-terminal" evidence="1">
    <location>
        <begin position="53"/>
        <end position="174"/>
    </location>
</feature>
<dbReference type="InterPro" id="IPR049368">
    <property type="entry name" value="FkbO_Hyg5-like_N"/>
</dbReference>
<dbReference type="EMBL" id="JBHUHX010000040">
    <property type="protein sequence ID" value="MFD2113044.1"/>
    <property type="molecule type" value="Genomic_DNA"/>
</dbReference>
<evidence type="ECO:0000259" key="1">
    <source>
        <dbReference type="Pfam" id="PF21168"/>
    </source>
</evidence>
<name>A0ABW4YBZ9_9GAMM</name>
<protein>
    <submittedName>
        <fullName evidence="2">Pteridine-dependent deoxygenase like protein</fullName>
    </submittedName>
</protein>
<dbReference type="InterPro" id="IPR035959">
    <property type="entry name" value="RutC-like_sf"/>
</dbReference>
<organism evidence="2 3">
    <name type="scientific">Thiorhodococcus fuscus</name>
    <dbReference type="NCBI Taxonomy" id="527200"/>
    <lineage>
        <taxon>Bacteria</taxon>
        <taxon>Pseudomonadati</taxon>
        <taxon>Pseudomonadota</taxon>
        <taxon>Gammaproteobacteria</taxon>
        <taxon>Chromatiales</taxon>
        <taxon>Chromatiaceae</taxon>
        <taxon>Thiorhodococcus</taxon>
    </lineage>
</organism>
<dbReference type="Gene3D" id="3.30.1330.40">
    <property type="entry name" value="RutC-like"/>
    <property type="match status" value="1"/>
</dbReference>
<accession>A0ABW4YBZ9</accession>
<dbReference type="RefSeq" id="WP_386027708.1">
    <property type="nucleotide sequence ID" value="NZ_JBHUHX010000040.1"/>
</dbReference>
<gene>
    <name evidence="2" type="ORF">ACFSJC_14430</name>
</gene>
<dbReference type="Pfam" id="PF21168">
    <property type="entry name" value="FkbO_Hyg5-like_N"/>
    <property type="match status" value="1"/>
</dbReference>
<evidence type="ECO:0000313" key="3">
    <source>
        <dbReference type="Proteomes" id="UP001597337"/>
    </source>
</evidence>
<reference evidence="3" key="1">
    <citation type="journal article" date="2019" name="Int. J. Syst. Evol. Microbiol.">
        <title>The Global Catalogue of Microorganisms (GCM) 10K type strain sequencing project: providing services to taxonomists for standard genome sequencing and annotation.</title>
        <authorList>
            <consortium name="The Broad Institute Genomics Platform"/>
            <consortium name="The Broad Institute Genome Sequencing Center for Infectious Disease"/>
            <person name="Wu L."/>
            <person name="Ma J."/>
        </authorList>
    </citation>
    <scope>NUCLEOTIDE SEQUENCE [LARGE SCALE GENOMIC DNA]</scope>
    <source>
        <strain evidence="3">KACC 12597</strain>
    </source>
</reference>
<keyword evidence="3" id="KW-1185">Reference proteome</keyword>
<evidence type="ECO:0000313" key="2">
    <source>
        <dbReference type="EMBL" id="MFD2113044.1"/>
    </source>
</evidence>
<dbReference type="SUPFAM" id="SSF55298">
    <property type="entry name" value="YjgF-like"/>
    <property type="match status" value="1"/>
</dbReference>
<dbReference type="Proteomes" id="UP001597337">
    <property type="component" value="Unassembled WGS sequence"/>
</dbReference>
<sequence length="321" mass="35212">MILSYGTADSVEPPSLDAHTFARIGFGRRHLRSEDPRALTVGLAPLGPNQPFEHWGVERIEDLGWEGGMGFVEGEDLMLVHRLIEDTDRDALAATTETLYGEMLELTARRGYPHPLRIWNLVDSIHDPADGQEGYRAFSAGRANAFDHAGFGVERIPAASAIGAHCEGLLVYGLFARSPGTAVENPRQVPAYRYPPEYGIRPPYFARAMQGTGGLLDTFFISGTASVVGHASNHPDQPEAQLTETLRNLETLIEAAGAPGGCRPNLLRVYVRAPHDIDRIEPPLRRWCGPATRIQYLRGDICRRDLAIEIEGVLQPCDAPS</sequence>